<feature type="domain" description="PARP catalytic" evidence="7">
    <location>
        <begin position="414"/>
        <end position="628"/>
    </location>
</feature>
<dbReference type="Gene3D" id="3.90.228.10">
    <property type="match status" value="1"/>
</dbReference>
<dbReference type="InterPro" id="IPR000571">
    <property type="entry name" value="Znf_CCCH"/>
</dbReference>
<evidence type="ECO:0000256" key="2">
    <source>
        <dbReference type="ARBA" id="ARBA00023242"/>
    </source>
</evidence>
<gene>
    <name evidence="8" type="ORF">CCH79_00014957</name>
</gene>
<evidence type="ECO:0000259" key="7">
    <source>
        <dbReference type="PROSITE" id="PS51059"/>
    </source>
</evidence>
<dbReference type="PANTHER" id="PTHR45740">
    <property type="entry name" value="POLY [ADP-RIBOSE] POLYMERASE"/>
    <property type="match status" value="1"/>
</dbReference>
<dbReference type="InterPro" id="IPR012317">
    <property type="entry name" value="Poly(ADP-ribose)pol_cat_dom"/>
</dbReference>
<proteinExistence type="inferred from homology"/>
<evidence type="ECO:0000256" key="1">
    <source>
        <dbReference type="ARBA" id="ARBA00004123"/>
    </source>
</evidence>
<reference evidence="8 9" key="1">
    <citation type="journal article" date="2018" name="G3 (Bethesda)">
        <title>A High-Quality Reference Genome for the Invasive Mosquitofish Gambusia affinis Using a Chicago Library.</title>
        <authorList>
            <person name="Hoffberg S.L."/>
            <person name="Troendle N.J."/>
            <person name="Glenn T.C."/>
            <person name="Mahmud O."/>
            <person name="Louha S."/>
            <person name="Chalopin D."/>
            <person name="Bennetzen J.L."/>
            <person name="Mauricio R."/>
        </authorList>
    </citation>
    <scope>NUCLEOTIDE SEQUENCE [LARGE SCALE GENOMIC DNA]</scope>
    <source>
        <strain evidence="8">NE01/NJP1002.9</strain>
        <tissue evidence="8">Muscle</tissue>
    </source>
</reference>
<dbReference type="Pfam" id="PF02825">
    <property type="entry name" value="WWE"/>
    <property type="match status" value="1"/>
</dbReference>
<comment type="similarity">
    <text evidence="3">Belongs to the ARTD/PARP family.</text>
</comment>
<dbReference type="Proteomes" id="UP000250572">
    <property type="component" value="Unassembled WGS sequence"/>
</dbReference>
<evidence type="ECO:0000313" key="9">
    <source>
        <dbReference type="Proteomes" id="UP000250572"/>
    </source>
</evidence>
<accession>A0A315W5Q9</accession>
<dbReference type="PANTHER" id="PTHR45740:SF6">
    <property type="entry name" value="PROTEIN MONO-ADP-RIBOSYLTRANSFERASE PARP12"/>
    <property type="match status" value="1"/>
</dbReference>
<dbReference type="PROSITE" id="PS51059">
    <property type="entry name" value="PARP_CATALYTIC"/>
    <property type="match status" value="1"/>
</dbReference>
<dbReference type="InterPro" id="IPR051712">
    <property type="entry name" value="ARTD-AVP"/>
</dbReference>
<protein>
    <recommendedName>
        <fullName evidence="10">Poly [ADP-ribose] polymerase</fullName>
    </recommendedName>
</protein>
<keyword evidence="4" id="KW-0863">Zinc-finger</keyword>
<dbReference type="Pfam" id="PF00644">
    <property type="entry name" value="PARP"/>
    <property type="match status" value="1"/>
</dbReference>
<evidence type="ECO:0000256" key="4">
    <source>
        <dbReference type="PROSITE-ProRule" id="PRU00723"/>
    </source>
</evidence>
<dbReference type="Gene3D" id="3.30.720.50">
    <property type="match status" value="1"/>
</dbReference>
<comment type="subcellular location">
    <subcellularLocation>
        <location evidence="1">Nucleus</location>
    </subcellularLocation>
</comment>
<sequence>MTDVSSGRRKKRKLAPKAPKGPSESPKVIMLNSSVLLLEVPADTNTSLPVWDAVRSLNVGVTWTVKPYGISINVTPLTVKQEDITASCERENTPSVVESSSLQLQIQNSSCVLLTFSHNSLPTLPHTYQPNQSLVNPISVSLPLIITHSPQGYQPGTIATIKLPPALQAPTSVSGDLDVEPKKPNLSSFHTKVSHDILICDNFLLGTCDAGVKCKLHHTPYPFHWQLWSIKTHQWIDLSPRAQLLLERSYCCAEQSDVTLIDKQSYYILDFDTMELDGFSEYDAVRRLTNSESVEKNPHFPSKSKIYWCEGVNYKEYSADLSAFLLKKMSEKELKCSFNIGEQKYEVDFTSMTQTRISTGFQRQICCRPAYRSPESMYPHLKSGIQSDFANCEPYAAAANFSIDPLQEFSSWYPPVWLQGSEEDYRLVDVPAGTQAYRIVKKFFHENLPETTMDIISIQQIQNLLHWDKYQRQKTHMQKHHTKAEGPLERHLFHGTTKVASESICLHGFDPRVAGLNGHSHGFGSYFATDTLMSHEYTEASESDEVGYMFLAKVLVGRVCLGKHYYRRPPNTKVSLYDACVDNKQNPQMFIVFDSCQCYPYYLIKDPLMVHVHPWKDNSHFTWPLESQQVHIVGGVEAAVHALLVPSNPAFKGDATRSRQQHKLLQVGCICKDAFCRKYSGDYCLLG</sequence>
<evidence type="ECO:0000256" key="3">
    <source>
        <dbReference type="ARBA" id="ARBA00024347"/>
    </source>
</evidence>
<keyword evidence="2" id="KW-0539">Nucleus</keyword>
<dbReference type="CDD" id="cd01439">
    <property type="entry name" value="TCCD_inducible_PARP_like"/>
    <property type="match status" value="1"/>
</dbReference>
<organism evidence="8 9">
    <name type="scientific">Gambusia affinis</name>
    <name type="common">Western mosquitofish</name>
    <name type="synonym">Heterandria affinis</name>
    <dbReference type="NCBI Taxonomy" id="33528"/>
    <lineage>
        <taxon>Eukaryota</taxon>
        <taxon>Metazoa</taxon>
        <taxon>Chordata</taxon>
        <taxon>Craniata</taxon>
        <taxon>Vertebrata</taxon>
        <taxon>Euteleostomi</taxon>
        <taxon>Actinopterygii</taxon>
        <taxon>Neopterygii</taxon>
        <taxon>Teleostei</taxon>
        <taxon>Neoteleostei</taxon>
        <taxon>Acanthomorphata</taxon>
        <taxon>Ovalentaria</taxon>
        <taxon>Atherinomorphae</taxon>
        <taxon>Cyprinodontiformes</taxon>
        <taxon>Poeciliidae</taxon>
        <taxon>Poeciliinae</taxon>
        <taxon>Gambusia</taxon>
    </lineage>
</organism>
<keyword evidence="4" id="KW-0862">Zinc</keyword>
<name>A0A315W5Q9_GAMAF</name>
<feature type="zinc finger region" description="C3H1-type" evidence="4">
    <location>
        <begin position="199"/>
        <end position="221"/>
    </location>
</feature>
<dbReference type="AlphaFoldDB" id="A0A315W5Q9"/>
<evidence type="ECO:0000259" key="6">
    <source>
        <dbReference type="PROSITE" id="PS50103"/>
    </source>
</evidence>
<evidence type="ECO:0000256" key="5">
    <source>
        <dbReference type="SAM" id="MobiDB-lite"/>
    </source>
</evidence>
<comment type="caution">
    <text evidence="8">The sequence shown here is derived from an EMBL/GenBank/DDBJ whole genome shotgun (WGS) entry which is preliminary data.</text>
</comment>
<dbReference type="SUPFAM" id="SSF117839">
    <property type="entry name" value="WWE domain"/>
    <property type="match status" value="1"/>
</dbReference>
<dbReference type="GO" id="GO:1990404">
    <property type="term" value="F:NAD+-protein mono-ADP-ribosyltransferase activity"/>
    <property type="evidence" value="ECO:0007669"/>
    <property type="project" value="TreeGrafter"/>
</dbReference>
<evidence type="ECO:0000313" key="8">
    <source>
        <dbReference type="EMBL" id="PWA30209.1"/>
    </source>
</evidence>
<dbReference type="InterPro" id="IPR004170">
    <property type="entry name" value="WWE_dom"/>
</dbReference>
<dbReference type="SUPFAM" id="SSF56399">
    <property type="entry name" value="ADP-ribosylation"/>
    <property type="match status" value="1"/>
</dbReference>
<keyword evidence="4" id="KW-0479">Metal-binding</keyword>
<dbReference type="GO" id="GO:0003950">
    <property type="term" value="F:NAD+ poly-ADP-ribosyltransferase activity"/>
    <property type="evidence" value="ECO:0007669"/>
    <property type="project" value="InterPro"/>
</dbReference>
<dbReference type="PROSITE" id="PS50103">
    <property type="entry name" value="ZF_C3H1"/>
    <property type="match status" value="1"/>
</dbReference>
<evidence type="ECO:0008006" key="10">
    <source>
        <dbReference type="Google" id="ProtNLM"/>
    </source>
</evidence>
<feature type="domain" description="C3H1-type" evidence="6">
    <location>
        <begin position="199"/>
        <end position="221"/>
    </location>
</feature>
<dbReference type="STRING" id="33528.ENSGAFP00000025002"/>
<dbReference type="EMBL" id="NHOQ01000443">
    <property type="protein sequence ID" value="PWA30209.1"/>
    <property type="molecule type" value="Genomic_DNA"/>
</dbReference>
<feature type="region of interest" description="Disordered" evidence="5">
    <location>
        <begin position="1"/>
        <end position="26"/>
    </location>
</feature>
<keyword evidence="9" id="KW-1185">Reference proteome</keyword>
<dbReference type="InterPro" id="IPR037197">
    <property type="entry name" value="WWE_dom_sf"/>
</dbReference>
<dbReference type="GO" id="GO:0008270">
    <property type="term" value="F:zinc ion binding"/>
    <property type="evidence" value="ECO:0007669"/>
    <property type="project" value="UniProtKB-KW"/>
</dbReference>
<dbReference type="GO" id="GO:0005634">
    <property type="term" value="C:nucleus"/>
    <property type="evidence" value="ECO:0007669"/>
    <property type="project" value="UniProtKB-SubCell"/>
</dbReference>